<gene>
    <name evidence="2" type="ORF">ACHIPV_27830</name>
    <name evidence="1" type="ORF">ACHIRB_01720</name>
</gene>
<dbReference type="Proteomes" id="UP001609219">
    <property type="component" value="Unassembled WGS sequence"/>
</dbReference>
<protein>
    <submittedName>
        <fullName evidence="1">Uncharacterized protein</fullName>
    </submittedName>
</protein>
<accession>A0ABW7JX37</accession>
<keyword evidence="4" id="KW-1185">Reference proteome</keyword>
<evidence type="ECO:0000313" key="3">
    <source>
        <dbReference type="Proteomes" id="UP001609176"/>
    </source>
</evidence>
<proteinExistence type="predicted"/>
<name>A0ABW7JX37_9NOCA</name>
<dbReference type="EMBL" id="JBIMSP010000088">
    <property type="protein sequence ID" value="MFH5245654.1"/>
    <property type="molecule type" value="Genomic_DNA"/>
</dbReference>
<dbReference type="EMBL" id="JBIMSN010000006">
    <property type="protein sequence ID" value="MFH5227308.1"/>
    <property type="molecule type" value="Genomic_DNA"/>
</dbReference>
<organism evidence="1 4">
    <name type="scientific">Antrihabitans spumae</name>
    <dbReference type="NCBI Taxonomy" id="3373370"/>
    <lineage>
        <taxon>Bacteria</taxon>
        <taxon>Bacillati</taxon>
        <taxon>Actinomycetota</taxon>
        <taxon>Actinomycetes</taxon>
        <taxon>Mycobacteriales</taxon>
        <taxon>Nocardiaceae</taxon>
        <taxon>Antrihabitans</taxon>
    </lineage>
</organism>
<sequence length="192" mass="21491">MPKLDAWYQQRAGDLTPKGVKIVQRAVAKGSLAGDAACRILFEPAMLIGPRATVDELYELAVICREIPFTGDYGIWDPVRAALAVAYRGLTMTRDTRAIEVEQYLSFAENGERPGPPVTSGAMANRLNGSLMATFRREFVSPMTLPVFSYLIEKQRELMIIWSFGGSHVWPRERVDSELAVCADLLQDYFKK</sequence>
<evidence type="ECO:0000313" key="4">
    <source>
        <dbReference type="Proteomes" id="UP001609219"/>
    </source>
</evidence>
<comment type="caution">
    <text evidence="1">The sequence shown here is derived from an EMBL/GenBank/DDBJ whole genome shotgun (WGS) entry which is preliminary data.</text>
</comment>
<evidence type="ECO:0000313" key="2">
    <source>
        <dbReference type="EMBL" id="MFH5245654.1"/>
    </source>
</evidence>
<reference evidence="3 4" key="1">
    <citation type="submission" date="2024-10" db="EMBL/GenBank/DDBJ databases">
        <authorList>
            <person name="Riesco R."/>
        </authorList>
    </citation>
    <scope>NUCLEOTIDE SEQUENCE [LARGE SCALE GENOMIC DNA]</scope>
    <source>
        <strain evidence="2 3">NCIMB 15448</strain>
        <strain evidence="1 4">NCIMB 15450</strain>
    </source>
</reference>
<evidence type="ECO:0000313" key="1">
    <source>
        <dbReference type="EMBL" id="MFH5227308.1"/>
    </source>
</evidence>
<dbReference type="Proteomes" id="UP001609176">
    <property type="component" value="Unassembled WGS sequence"/>
</dbReference>
<dbReference type="RefSeq" id="WP_395126409.1">
    <property type="nucleotide sequence ID" value="NZ_JBIMSN010000006.1"/>
</dbReference>